<reference evidence="2 3" key="1">
    <citation type="journal article" date="2022" name="Allergy">
        <title>Genome assembly and annotation of Periplaneta americana reveal a comprehensive cockroach allergen profile.</title>
        <authorList>
            <person name="Wang L."/>
            <person name="Xiong Q."/>
            <person name="Saelim N."/>
            <person name="Wang L."/>
            <person name="Nong W."/>
            <person name="Wan A.T."/>
            <person name="Shi M."/>
            <person name="Liu X."/>
            <person name="Cao Q."/>
            <person name="Hui J.H.L."/>
            <person name="Sookrung N."/>
            <person name="Leung T.F."/>
            <person name="Tungtrongchitr A."/>
            <person name="Tsui S.K.W."/>
        </authorList>
    </citation>
    <scope>NUCLEOTIDE SEQUENCE [LARGE SCALE GENOMIC DNA]</scope>
    <source>
        <strain evidence="2">PWHHKU_190912</strain>
    </source>
</reference>
<dbReference type="Gene3D" id="3.30.420.10">
    <property type="entry name" value="Ribonuclease H-like superfamily/Ribonuclease H"/>
    <property type="match status" value="1"/>
</dbReference>
<accession>A0ABQ8TWZ2</accession>
<dbReference type="Proteomes" id="UP001148838">
    <property type="component" value="Unassembled WGS sequence"/>
</dbReference>
<dbReference type="InterPro" id="IPR006578">
    <property type="entry name" value="MADF-dom"/>
</dbReference>
<evidence type="ECO:0000259" key="1">
    <source>
        <dbReference type="Pfam" id="PF10545"/>
    </source>
</evidence>
<evidence type="ECO:0000313" key="2">
    <source>
        <dbReference type="EMBL" id="KAJ4450622.1"/>
    </source>
</evidence>
<dbReference type="InterPro" id="IPR052709">
    <property type="entry name" value="Transposase-MT_Hybrid"/>
</dbReference>
<comment type="caution">
    <text evidence="2">The sequence shown here is derived from an EMBL/GenBank/DDBJ whole genome shotgun (WGS) entry which is preliminary data.</text>
</comment>
<dbReference type="EMBL" id="JAJSOF020000001">
    <property type="protein sequence ID" value="KAJ4450622.1"/>
    <property type="molecule type" value="Genomic_DNA"/>
</dbReference>
<evidence type="ECO:0000313" key="3">
    <source>
        <dbReference type="Proteomes" id="UP001148838"/>
    </source>
</evidence>
<dbReference type="PANTHER" id="PTHR46060:SF1">
    <property type="entry name" value="MARINER MOS1 TRANSPOSASE-LIKE PROTEIN"/>
    <property type="match status" value="1"/>
</dbReference>
<proteinExistence type="predicted"/>
<gene>
    <name evidence="2" type="ORF">ANN_02050</name>
</gene>
<name>A0ABQ8TWZ2_PERAM</name>
<feature type="domain" description="MADF" evidence="1">
    <location>
        <begin position="60"/>
        <end position="98"/>
    </location>
</feature>
<sequence length="469" mass="53260">MAGLCEGGNEPPGSLKAIYKLFYDALSTAVVSQQEDRDITYALFCSVLCIMEQVLFDEILILSVEENPHVYDNRRASYKDEKMEENTWLSIAASMNTDPGNEFQSLGRAIVKEDEYEEVRWDDDQLVIARDYEDIEFRPVYVIDVYKLTPSNGPKERSRRARDLTVASDNLSAIEFRPGDFFFNVETVIRNEATHRKIVFRCERPKIMFTKLEQCSWIKIEVARGRSAQECFQGLRCSVAISHSGDAALPCWKSVKVMFIVAYDIDGLLHHAHHLRPALRRKRRHLVVQNPIILHDNATSHTAAAVKDLLRRWQWEILEHPPYSPDMIHTITISSPNSIGTTARDFITLDDKRVPRTSRRHKELELKTEEFIEMVRSGECDGQVPAFLRAHNSEVPAVRQTTCDRRDTASPTMICDRDNLAHVLHHMAIVSPSKCPTLTLCHLPSGGCSLGLPITPTHSPTPPSLKLSS</sequence>
<keyword evidence="3" id="KW-1185">Reference proteome</keyword>
<dbReference type="PANTHER" id="PTHR46060">
    <property type="entry name" value="MARINER MOS1 TRANSPOSASE-LIKE PROTEIN"/>
    <property type="match status" value="1"/>
</dbReference>
<protein>
    <recommendedName>
        <fullName evidence="1">MADF domain-containing protein</fullName>
    </recommendedName>
</protein>
<dbReference type="Pfam" id="PF10545">
    <property type="entry name" value="MADF_DNA_bdg"/>
    <property type="match status" value="1"/>
</dbReference>
<dbReference type="InterPro" id="IPR036397">
    <property type="entry name" value="RNaseH_sf"/>
</dbReference>
<organism evidence="2 3">
    <name type="scientific">Periplaneta americana</name>
    <name type="common">American cockroach</name>
    <name type="synonym">Blatta americana</name>
    <dbReference type="NCBI Taxonomy" id="6978"/>
    <lineage>
        <taxon>Eukaryota</taxon>
        <taxon>Metazoa</taxon>
        <taxon>Ecdysozoa</taxon>
        <taxon>Arthropoda</taxon>
        <taxon>Hexapoda</taxon>
        <taxon>Insecta</taxon>
        <taxon>Pterygota</taxon>
        <taxon>Neoptera</taxon>
        <taxon>Polyneoptera</taxon>
        <taxon>Dictyoptera</taxon>
        <taxon>Blattodea</taxon>
        <taxon>Blattoidea</taxon>
        <taxon>Blattidae</taxon>
        <taxon>Blattinae</taxon>
        <taxon>Periplaneta</taxon>
    </lineage>
</organism>